<feature type="signal peptide" evidence="1">
    <location>
        <begin position="1"/>
        <end position="18"/>
    </location>
</feature>
<sequence length="57" mass="6841">MPHFFALFLANFIPFIRSFEKPYHLFVIWKGSPLFMAEMRTVNLGYVRKLINDCILF</sequence>
<dbReference type="AlphaFoldDB" id="A0A914LDH8"/>
<evidence type="ECO:0000313" key="3">
    <source>
        <dbReference type="WBParaSite" id="Minc3s00439g12340"/>
    </source>
</evidence>
<keyword evidence="2" id="KW-1185">Reference proteome</keyword>
<organism evidence="2 3">
    <name type="scientific">Meloidogyne incognita</name>
    <name type="common">Southern root-knot nematode worm</name>
    <name type="synonym">Oxyuris incognita</name>
    <dbReference type="NCBI Taxonomy" id="6306"/>
    <lineage>
        <taxon>Eukaryota</taxon>
        <taxon>Metazoa</taxon>
        <taxon>Ecdysozoa</taxon>
        <taxon>Nematoda</taxon>
        <taxon>Chromadorea</taxon>
        <taxon>Rhabditida</taxon>
        <taxon>Tylenchina</taxon>
        <taxon>Tylenchomorpha</taxon>
        <taxon>Tylenchoidea</taxon>
        <taxon>Meloidogynidae</taxon>
        <taxon>Meloidogyninae</taxon>
        <taxon>Meloidogyne</taxon>
        <taxon>Meloidogyne incognita group</taxon>
    </lineage>
</organism>
<reference evidence="3" key="1">
    <citation type="submission" date="2022-11" db="UniProtKB">
        <authorList>
            <consortium name="WormBaseParasite"/>
        </authorList>
    </citation>
    <scope>IDENTIFICATION</scope>
</reference>
<dbReference type="Proteomes" id="UP000887563">
    <property type="component" value="Unplaced"/>
</dbReference>
<proteinExistence type="predicted"/>
<dbReference type="WBParaSite" id="Minc3s00439g12340">
    <property type="protein sequence ID" value="Minc3s00439g12340"/>
    <property type="gene ID" value="Minc3s00439g12340"/>
</dbReference>
<evidence type="ECO:0000313" key="2">
    <source>
        <dbReference type="Proteomes" id="UP000887563"/>
    </source>
</evidence>
<keyword evidence="1" id="KW-0732">Signal</keyword>
<accession>A0A914LDH8</accession>
<name>A0A914LDH8_MELIC</name>
<protein>
    <submittedName>
        <fullName evidence="3">Uncharacterized protein</fullName>
    </submittedName>
</protein>
<feature type="chain" id="PRO_5037846512" evidence="1">
    <location>
        <begin position="19"/>
        <end position="57"/>
    </location>
</feature>
<evidence type="ECO:0000256" key="1">
    <source>
        <dbReference type="SAM" id="SignalP"/>
    </source>
</evidence>